<proteinExistence type="predicted"/>
<feature type="region of interest" description="Disordered" evidence="1">
    <location>
        <begin position="27"/>
        <end position="53"/>
    </location>
</feature>
<dbReference type="EMBL" id="CP037900">
    <property type="protein sequence ID" value="QBP10863.1"/>
    <property type="molecule type" value="Genomic_DNA"/>
</dbReference>
<keyword evidence="2" id="KW-0732">Signal</keyword>
<organism evidence="3 4">
    <name type="scientific">Cupriavidus metallidurans</name>
    <dbReference type="NCBI Taxonomy" id="119219"/>
    <lineage>
        <taxon>Bacteria</taxon>
        <taxon>Pseudomonadati</taxon>
        <taxon>Pseudomonadota</taxon>
        <taxon>Betaproteobacteria</taxon>
        <taxon>Burkholderiales</taxon>
        <taxon>Burkholderiaceae</taxon>
        <taxon>Cupriavidus</taxon>
    </lineage>
</organism>
<dbReference type="PROSITE" id="PS51257">
    <property type="entry name" value="PROKAR_LIPOPROTEIN"/>
    <property type="match status" value="1"/>
</dbReference>
<evidence type="ECO:0000256" key="1">
    <source>
        <dbReference type="SAM" id="MobiDB-lite"/>
    </source>
</evidence>
<gene>
    <name evidence="3" type="ORF">DDF84_014410</name>
</gene>
<dbReference type="Proteomes" id="UP000253772">
    <property type="component" value="Chromosome c1"/>
</dbReference>
<evidence type="ECO:0000313" key="4">
    <source>
        <dbReference type="Proteomes" id="UP000253772"/>
    </source>
</evidence>
<evidence type="ECO:0000313" key="3">
    <source>
        <dbReference type="EMBL" id="QBP10863.1"/>
    </source>
</evidence>
<evidence type="ECO:0008006" key="5">
    <source>
        <dbReference type="Google" id="ProtNLM"/>
    </source>
</evidence>
<protein>
    <recommendedName>
        <fullName evidence="5">Lipoprotein</fullName>
    </recommendedName>
</protein>
<accession>A0A482ITI6</accession>
<dbReference type="OrthoDB" id="8662382at2"/>
<dbReference type="RefSeq" id="WP_024569052.1">
    <property type="nucleotide sequence ID" value="NZ_CP037900.1"/>
</dbReference>
<evidence type="ECO:0000256" key="2">
    <source>
        <dbReference type="SAM" id="SignalP"/>
    </source>
</evidence>
<sequence length="77" mass="8447">MNRALLIALSVAGLLIAGCGEKAQTSTASFKKSDTPAWQGAPGDPFVAKGWTPGDRDSWVRQIHERNQYQNEYNKTP</sequence>
<dbReference type="AlphaFoldDB" id="A0A482ITI6"/>
<reference evidence="3 4" key="1">
    <citation type="submission" date="2019-03" db="EMBL/GenBank/DDBJ databases">
        <title>Comparative insights into the high quality Complete genome sequence of highly metal resistant Cupriavidus metallidurans strain BS1 isolated from a gold-copper mine.</title>
        <authorList>
            <person name="Mazhar H.S."/>
            <person name="Rensing C."/>
        </authorList>
    </citation>
    <scope>NUCLEOTIDE SEQUENCE [LARGE SCALE GENOMIC DNA]</scope>
    <source>
        <strain evidence="3 4">BS1</strain>
    </source>
</reference>
<feature type="chain" id="PRO_5019837956" description="Lipoprotein" evidence="2">
    <location>
        <begin position="24"/>
        <end position="77"/>
    </location>
</feature>
<name>A0A482ITI6_9BURK</name>
<feature type="signal peptide" evidence="2">
    <location>
        <begin position="1"/>
        <end position="23"/>
    </location>
</feature>